<keyword evidence="3" id="KW-1185">Reference proteome</keyword>
<proteinExistence type="predicted"/>
<evidence type="ECO:0000313" key="3">
    <source>
        <dbReference type="Proteomes" id="UP000494206"/>
    </source>
</evidence>
<accession>A0A8S1FGA5</accession>
<comment type="caution">
    <text evidence="2">The sequence shown here is derived from an EMBL/GenBank/DDBJ whole genome shotgun (WGS) entry which is preliminary data.</text>
</comment>
<gene>
    <name evidence="2" type="ORF">CBOVIS_LOCUS12847</name>
</gene>
<protein>
    <submittedName>
        <fullName evidence="2">Uncharacterized protein</fullName>
    </submittedName>
</protein>
<sequence>MTTSLLSMKEKQTETAYDGYIFRYCRELKKTLKSDCVVNAFSSPCCVPVAGFSKEVMPDETSAKRKRMRRPSLLKLLETREIGGQKYSNDFEEFFIRSELREYRTLMIYENIGHRFDFLYHENAILDRKAKTVKCTNDALMPIRIVEDRAEAVIDFFCVKCGPPQTNYTVFLTGKRRRYAVEIRDSVERGAKFRDRIELPVEYKYGGFRWNIYGKSWYLVGRRTNLTMLLIFDCHPARPKYWLKIARKSAEMITIESNLIKVADEKCTKFYDIDDFITEKPHYVQYGEMNGKRIINVYQYPDQKFETINVPLHVVYRFEGTPIIIGQEGTSVEAKRVVILNMHNPSLKPILAGSPLEHEMSRTMTEFGINRSHRDTKDHFLNVNTGFFQNRFGIAFPESRGSIIDSFIFYHRLHAIHYRFRKCSNLDNYEIVEIWKVLMFPDIDNRNLRRKELNSTTDHEMRLRRTQFVDITYLGDYVRMGQIATTRHYFVVEVIIDIAHISYDGYYTNDYSYGQIVRFLYFIDRKTGEFVRIHSFYVPGRGWDSITSLWIESDVLIVGETRKVTAFELYEPLQLDEPAKKTRRRAGRNEEEKYSIEVAEDRVDDPDYEP</sequence>
<dbReference type="AlphaFoldDB" id="A0A8S1FGA5"/>
<organism evidence="2 3">
    <name type="scientific">Caenorhabditis bovis</name>
    <dbReference type="NCBI Taxonomy" id="2654633"/>
    <lineage>
        <taxon>Eukaryota</taxon>
        <taxon>Metazoa</taxon>
        <taxon>Ecdysozoa</taxon>
        <taxon>Nematoda</taxon>
        <taxon>Chromadorea</taxon>
        <taxon>Rhabditida</taxon>
        <taxon>Rhabditina</taxon>
        <taxon>Rhabditomorpha</taxon>
        <taxon>Rhabditoidea</taxon>
        <taxon>Rhabditidae</taxon>
        <taxon>Peloderinae</taxon>
        <taxon>Caenorhabditis</taxon>
    </lineage>
</organism>
<name>A0A8S1FGA5_9PELO</name>
<feature type="compositionally biased region" description="Basic and acidic residues" evidence="1">
    <location>
        <begin position="587"/>
        <end position="601"/>
    </location>
</feature>
<feature type="region of interest" description="Disordered" evidence="1">
    <location>
        <begin position="579"/>
        <end position="610"/>
    </location>
</feature>
<dbReference type="Proteomes" id="UP000494206">
    <property type="component" value="Unassembled WGS sequence"/>
</dbReference>
<dbReference type="EMBL" id="CADEPM010000013">
    <property type="protein sequence ID" value="CAB3411456.1"/>
    <property type="molecule type" value="Genomic_DNA"/>
</dbReference>
<evidence type="ECO:0000256" key="1">
    <source>
        <dbReference type="SAM" id="MobiDB-lite"/>
    </source>
</evidence>
<reference evidence="2 3" key="1">
    <citation type="submission" date="2020-04" db="EMBL/GenBank/DDBJ databases">
        <authorList>
            <person name="Laetsch R D."/>
            <person name="Stevens L."/>
            <person name="Kumar S."/>
            <person name="Blaxter L. M."/>
        </authorList>
    </citation>
    <scope>NUCLEOTIDE SEQUENCE [LARGE SCALE GENOMIC DNA]</scope>
</reference>
<evidence type="ECO:0000313" key="2">
    <source>
        <dbReference type="EMBL" id="CAB3411456.1"/>
    </source>
</evidence>